<feature type="transmembrane region" description="Helical" evidence="2">
    <location>
        <begin position="251"/>
        <end position="275"/>
    </location>
</feature>
<feature type="region of interest" description="Disordered" evidence="1">
    <location>
        <begin position="380"/>
        <end position="399"/>
    </location>
</feature>
<comment type="caution">
    <text evidence="3">The sequence shown here is derived from an EMBL/GenBank/DDBJ whole genome shotgun (WGS) entry which is preliminary data.</text>
</comment>
<dbReference type="AlphaFoldDB" id="A0AAN7CQB6"/>
<feature type="region of interest" description="Disordered" evidence="1">
    <location>
        <begin position="291"/>
        <end position="355"/>
    </location>
</feature>
<protein>
    <submittedName>
        <fullName evidence="3">Uncharacterized protein</fullName>
    </submittedName>
</protein>
<name>A0AAN7CQB6_9PEZI</name>
<organism evidence="3 4">
    <name type="scientific">Corynascus novoguineensis</name>
    <dbReference type="NCBI Taxonomy" id="1126955"/>
    <lineage>
        <taxon>Eukaryota</taxon>
        <taxon>Fungi</taxon>
        <taxon>Dikarya</taxon>
        <taxon>Ascomycota</taxon>
        <taxon>Pezizomycotina</taxon>
        <taxon>Sordariomycetes</taxon>
        <taxon>Sordariomycetidae</taxon>
        <taxon>Sordariales</taxon>
        <taxon>Chaetomiaceae</taxon>
        <taxon>Corynascus</taxon>
    </lineage>
</organism>
<feature type="non-terminal residue" evidence="3">
    <location>
        <position position="1"/>
    </location>
</feature>
<evidence type="ECO:0000256" key="1">
    <source>
        <dbReference type="SAM" id="MobiDB-lite"/>
    </source>
</evidence>
<reference evidence="3" key="1">
    <citation type="journal article" date="2023" name="Mol. Phylogenet. Evol.">
        <title>Genome-scale phylogeny and comparative genomics of the fungal order Sordariales.</title>
        <authorList>
            <person name="Hensen N."/>
            <person name="Bonometti L."/>
            <person name="Westerberg I."/>
            <person name="Brannstrom I.O."/>
            <person name="Guillou S."/>
            <person name="Cros-Aarteil S."/>
            <person name="Calhoun S."/>
            <person name="Haridas S."/>
            <person name="Kuo A."/>
            <person name="Mondo S."/>
            <person name="Pangilinan J."/>
            <person name="Riley R."/>
            <person name="LaButti K."/>
            <person name="Andreopoulos B."/>
            <person name="Lipzen A."/>
            <person name="Chen C."/>
            <person name="Yan M."/>
            <person name="Daum C."/>
            <person name="Ng V."/>
            <person name="Clum A."/>
            <person name="Steindorff A."/>
            <person name="Ohm R.A."/>
            <person name="Martin F."/>
            <person name="Silar P."/>
            <person name="Natvig D.O."/>
            <person name="Lalanne C."/>
            <person name="Gautier V."/>
            <person name="Ament-Velasquez S.L."/>
            <person name="Kruys A."/>
            <person name="Hutchinson M.I."/>
            <person name="Powell A.J."/>
            <person name="Barry K."/>
            <person name="Miller A.N."/>
            <person name="Grigoriev I.V."/>
            <person name="Debuchy R."/>
            <person name="Gladieux P."/>
            <person name="Hiltunen Thoren M."/>
            <person name="Johannesson H."/>
        </authorList>
    </citation>
    <scope>NUCLEOTIDE SEQUENCE</scope>
    <source>
        <strain evidence="3">CBS 359.72</strain>
    </source>
</reference>
<feature type="transmembrane region" description="Helical" evidence="2">
    <location>
        <begin position="193"/>
        <end position="216"/>
    </location>
</feature>
<keyword evidence="2" id="KW-0472">Membrane</keyword>
<sequence>SRLSLAIFYSCNSAQAERIEQLLRGSPEVVPHPLLMLGVFAELQLNRMMDLLNEVHKVCDVNKLQFDCSWDSSRTRSLGFLVRDHNAKLREGNFKAMEAEEEMRAVRAQLKEMADHIDEQRKSWGKKEFPNDMDSITDRFKGRFREIDMELDGLMAQCRIAAQQQLYAGALFMSEISRLEAVASRHQAGHSTFLALVATCFLPVTSVATIFAVPAFKFDNAWVNDRFKPVGDPRDSGDELSSPSDQGKPVFSGYGIIFILISATLTGTTFLVWLWQKKRLAREEEMVVEMGQNTTSAPLAPAAEKYGGQGRASPASQPRIYDNQDYAGPASQHGVDHGQRKGSSSPGSNSLFSPPQAQLTTFKNIKSHLTSLPFLKAGKYTQNTREMHNRRYPRNGSAV</sequence>
<feature type="compositionally biased region" description="Low complexity" evidence="1">
    <location>
        <begin position="343"/>
        <end position="355"/>
    </location>
</feature>
<accession>A0AAN7CQB6</accession>
<keyword evidence="4" id="KW-1185">Reference proteome</keyword>
<dbReference type="EMBL" id="MU857677">
    <property type="protein sequence ID" value="KAK4246330.1"/>
    <property type="molecule type" value="Genomic_DNA"/>
</dbReference>
<evidence type="ECO:0000313" key="4">
    <source>
        <dbReference type="Proteomes" id="UP001303647"/>
    </source>
</evidence>
<reference evidence="3" key="2">
    <citation type="submission" date="2023-05" db="EMBL/GenBank/DDBJ databases">
        <authorList>
            <consortium name="Lawrence Berkeley National Laboratory"/>
            <person name="Steindorff A."/>
            <person name="Hensen N."/>
            <person name="Bonometti L."/>
            <person name="Westerberg I."/>
            <person name="Brannstrom I.O."/>
            <person name="Guillou S."/>
            <person name="Cros-Aarteil S."/>
            <person name="Calhoun S."/>
            <person name="Haridas S."/>
            <person name="Kuo A."/>
            <person name="Mondo S."/>
            <person name="Pangilinan J."/>
            <person name="Riley R."/>
            <person name="Labutti K."/>
            <person name="Andreopoulos B."/>
            <person name="Lipzen A."/>
            <person name="Chen C."/>
            <person name="Yanf M."/>
            <person name="Daum C."/>
            <person name="Ng V."/>
            <person name="Clum A."/>
            <person name="Ohm R."/>
            <person name="Martin F."/>
            <person name="Silar P."/>
            <person name="Natvig D."/>
            <person name="Lalanne C."/>
            <person name="Gautier V."/>
            <person name="Ament-Velasquez S.L."/>
            <person name="Kruys A."/>
            <person name="Hutchinson M.I."/>
            <person name="Powell A.J."/>
            <person name="Barry K."/>
            <person name="Miller A.N."/>
            <person name="Grigoriev I.V."/>
            <person name="Debuchy R."/>
            <person name="Gladieux P."/>
            <person name="Thoren M.H."/>
            <person name="Johannesson H."/>
        </authorList>
    </citation>
    <scope>NUCLEOTIDE SEQUENCE</scope>
    <source>
        <strain evidence="3">CBS 359.72</strain>
    </source>
</reference>
<dbReference type="Proteomes" id="UP001303647">
    <property type="component" value="Unassembled WGS sequence"/>
</dbReference>
<gene>
    <name evidence="3" type="ORF">C7999DRAFT_15543</name>
</gene>
<evidence type="ECO:0000256" key="2">
    <source>
        <dbReference type="SAM" id="Phobius"/>
    </source>
</evidence>
<evidence type="ECO:0000313" key="3">
    <source>
        <dbReference type="EMBL" id="KAK4246330.1"/>
    </source>
</evidence>
<keyword evidence="2" id="KW-1133">Transmembrane helix</keyword>
<proteinExistence type="predicted"/>
<keyword evidence="2" id="KW-0812">Transmembrane</keyword>